<accession>A0A3B3X826</accession>
<proteinExistence type="predicted"/>
<dbReference type="Pfam" id="PF13287">
    <property type="entry name" value="Fn3_assoc"/>
    <property type="match status" value="1"/>
</dbReference>
<keyword evidence="2" id="KW-1185">Reference proteome</keyword>
<name>A0A3B3X826_9TELE</name>
<dbReference type="PANTHER" id="PTHR16058:SF4">
    <property type="entry name" value="DOUBLE ZINC RIBBON AND ANKYRIN REPEAT-CONTAINING PROTEIN 1"/>
    <property type="match status" value="1"/>
</dbReference>
<dbReference type="STRING" id="48701.ENSPMEP00000011130"/>
<dbReference type="Ensembl" id="ENSPMET00000018162.1">
    <property type="protein sequence ID" value="ENSPMEP00000011130.1"/>
    <property type="gene ID" value="ENSPMEG00000013171.1"/>
</dbReference>
<dbReference type="InterPro" id="IPR026876">
    <property type="entry name" value="Fn3_assoc_repeat"/>
</dbReference>
<evidence type="ECO:0000313" key="2">
    <source>
        <dbReference type="Proteomes" id="UP000261480"/>
    </source>
</evidence>
<dbReference type="PANTHER" id="PTHR16058">
    <property type="entry name" value="DOUBLE ZINC RIBBON AND ANKYRIN REPEAT-CONTAINING PROTEIN 1"/>
    <property type="match status" value="1"/>
</dbReference>
<dbReference type="Proteomes" id="UP000261480">
    <property type="component" value="Unplaced"/>
</dbReference>
<evidence type="ECO:0000313" key="1">
    <source>
        <dbReference type="Ensembl" id="ENSPMEP00000011130.1"/>
    </source>
</evidence>
<organism evidence="1 2">
    <name type="scientific">Poecilia mexicana</name>
    <dbReference type="NCBI Taxonomy" id="48701"/>
    <lineage>
        <taxon>Eukaryota</taxon>
        <taxon>Metazoa</taxon>
        <taxon>Chordata</taxon>
        <taxon>Craniata</taxon>
        <taxon>Vertebrata</taxon>
        <taxon>Euteleostomi</taxon>
        <taxon>Actinopterygii</taxon>
        <taxon>Neopterygii</taxon>
        <taxon>Teleostei</taxon>
        <taxon>Neoteleostei</taxon>
        <taxon>Acanthomorphata</taxon>
        <taxon>Ovalentaria</taxon>
        <taxon>Atherinomorphae</taxon>
        <taxon>Cyprinodontiformes</taxon>
        <taxon>Poeciliidae</taxon>
        <taxon>Poeciliinae</taxon>
        <taxon>Poecilia</taxon>
    </lineage>
</organism>
<dbReference type="AlphaFoldDB" id="A0A3B3X826"/>
<reference evidence="1" key="1">
    <citation type="submission" date="2025-08" db="UniProtKB">
        <authorList>
            <consortium name="Ensembl"/>
        </authorList>
    </citation>
    <scope>IDENTIFICATION</scope>
</reference>
<reference evidence="1" key="2">
    <citation type="submission" date="2025-09" db="UniProtKB">
        <authorList>
            <consortium name="Ensembl"/>
        </authorList>
    </citation>
    <scope>IDENTIFICATION</scope>
</reference>
<dbReference type="InterPro" id="IPR052481">
    <property type="entry name" value="DZAN1"/>
</dbReference>
<sequence>MAAGAISAPLIIPISEGVTRKPKTRIDTRTPVCIQSGVLIFFTLDGSKPVAGQRGSEVGSRKYTGPILLPAGRVSVRAVAVSSLPLPFRPVCSVLSSVWRSSSSGTQAAPCWERTGTALVHRPAAAGWSGRTDRLSCCLSCCRVLPVAAWFPSTLRPVGPARRPQMGPGPASPCR</sequence>
<protein>
    <submittedName>
        <fullName evidence="1">Uncharacterized protein</fullName>
    </submittedName>
</protein>